<protein>
    <recommendedName>
        <fullName evidence="3">Lipoprotein</fullName>
    </recommendedName>
</protein>
<evidence type="ECO:0008006" key="3">
    <source>
        <dbReference type="Google" id="ProtNLM"/>
    </source>
</evidence>
<keyword evidence="2" id="KW-1185">Reference proteome</keyword>
<dbReference type="PROSITE" id="PS51257">
    <property type="entry name" value="PROKAR_LIPOPROTEIN"/>
    <property type="match status" value="1"/>
</dbReference>
<organism evidence="1 2">
    <name type="scientific">Pedobacter lithocola</name>
    <dbReference type="NCBI Taxonomy" id="1908239"/>
    <lineage>
        <taxon>Bacteria</taxon>
        <taxon>Pseudomonadati</taxon>
        <taxon>Bacteroidota</taxon>
        <taxon>Sphingobacteriia</taxon>
        <taxon>Sphingobacteriales</taxon>
        <taxon>Sphingobacteriaceae</taxon>
        <taxon>Pedobacter</taxon>
    </lineage>
</organism>
<dbReference type="Proteomes" id="UP001595789">
    <property type="component" value="Unassembled WGS sequence"/>
</dbReference>
<evidence type="ECO:0000313" key="1">
    <source>
        <dbReference type="EMBL" id="MFC4211075.1"/>
    </source>
</evidence>
<reference evidence="2" key="1">
    <citation type="journal article" date="2019" name="Int. J. Syst. Evol. Microbiol.">
        <title>The Global Catalogue of Microorganisms (GCM) 10K type strain sequencing project: providing services to taxonomists for standard genome sequencing and annotation.</title>
        <authorList>
            <consortium name="The Broad Institute Genomics Platform"/>
            <consortium name="The Broad Institute Genome Sequencing Center for Infectious Disease"/>
            <person name="Wu L."/>
            <person name="Ma J."/>
        </authorList>
    </citation>
    <scope>NUCLEOTIDE SEQUENCE [LARGE SCALE GENOMIC DNA]</scope>
    <source>
        <strain evidence="2">CCM 8691</strain>
    </source>
</reference>
<comment type="caution">
    <text evidence="1">The sequence shown here is derived from an EMBL/GenBank/DDBJ whole genome shotgun (WGS) entry which is preliminary data.</text>
</comment>
<proteinExistence type="predicted"/>
<name>A0ABV8P8V7_9SPHI</name>
<dbReference type="RefSeq" id="WP_378983647.1">
    <property type="nucleotide sequence ID" value="NZ_JBHSBW010000007.1"/>
</dbReference>
<gene>
    <name evidence="1" type="ORF">ACFOWA_07780</name>
</gene>
<sequence>MKRLYYLFIALLIMTSGCKKKSFEAITETRDFSINTPQNIGSSVFTVTSIEDNRCPINAFCVVAGKAVVSMTVKSGLQTKYISLCIGFDCKTAGISDNAKFKLGDVNHTIKFIDVIPNNNLTNANAPKTVKLEIIRN</sequence>
<evidence type="ECO:0000313" key="2">
    <source>
        <dbReference type="Proteomes" id="UP001595789"/>
    </source>
</evidence>
<dbReference type="EMBL" id="JBHSBW010000007">
    <property type="protein sequence ID" value="MFC4211075.1"/>
    <property type="molecule type" value="Genomic_DNA"/>
</dbReference>
<accession>A0ABV8P8V7</accession>